<dbReference type="NCBIfam" id="TIGR00398">
    <property type="entry name" value="metG"/>
    <property type="match status" value="1"/>
</dbReference>
<keyword evidence="4 10" id="KW-0067">ATP-binding</keyword>
<dbReference type="InterPro" id="IPR009080">
    <property type="entry name" value="tRNAsynth_Ia_anticodon-bd"/>
</dbReference>
<evidence type="ECO:0000256" key="5">
    <source>
        <dbReference type="ARBA" id="ARBA00022917"/>
    </source>
</evidence>
<evidence type="ECO:0000256" key="8">
    <source>
        <dbReference type="ARBA" id="ARBA00030331"/>
    </source>
</evidence>
<sequence>MFSNKWNTVRRYCVQASQGFYATTPIFYVNAAPHIGHLYSAVITDALCRYQRLKHPEQSVHLCTGTDEHGTKIQQAAATQGVPVAQYCDNISARYRQLFGEAGITNTDFIRTTEDRHKKVVSHFWRTLHTRGHIYSAAYSGWYCVSDETFLTDSQLRLDSTTGARFSLESGHPVEWTEETNYMFRLSALQDEVLYWVKQGGRIRPAKFEKILLDMLSEPLPDVSVSRPANRVHWAIPVPDDASQTVYVWLDALINYLTSAGYPDEKYQRWWPPSVQVIGKDILKFHGIYWPAFLIAAGLEPPQQLFVHSHWTVDGQKMSKSKQNVVDPVAAAKTYTMEGLRYFLLREGVAHSDGNFSNVKALRILNSELADTLGNLLSRACAKSLNPRQVYPRLHAVQLADLLQMDAAKRLQDALQQIEARCAQYYADNNFYLVVDTVISTLHAANNFFETARPWELKRPAAAVIVGDGATTDAANAQNIENFERLETIIAMTMDTLRICGIVLQPIVPQLCGKLLDKLAVPPEQRLWRNLGVCFATTTTSSLSANETVTRLLAAHTDAVLFRRIQLDESELQADKPQVPPKKGKTTKQKMGQKAGKSKKAAQ</sequence>
<dbReference type="CDD" id="cd00814">
    <property type="entry name" value="MetRS_core"/>
    <property type="match status" value="1"/>
</dbReference>
<accession>A0A0A1XJZ0</accession>
<evidence type="ECO:0000256" key="9">
    <source>
        <dbReference type="ARBA" id="ARBA00047364"/>
    </source>
</evidence>
<evidence type="ECO:0000313" key="13">
    <source>
        <dbReference type="EMBL" id="JAD11694.1"/>
    </source>
</evidence>
<dbReference type="GO" id="GO:0006431">
    <property type="term" value="P:methionyl-tRNA aminoacylation"/>
    <property type="evidence" value="ECO:0007669"/>
    <property type="project" value="InterPro"/>
</dbReference>
<evidence type="ECO:0000256" key="3">
    <source>
        <dbReference type="ARBA" id="ARBA00022741"/>
    </source>
</evidence>
<name>A0A0A1XJZ0_ZEUCU</name>
<dbReference type="PANTHER" id="PTHR43326:SF1">
    <property type="entry name" value="METHIONINE--TRNA LIGASE, MITOCHONDRIAL"/>
    <property type="match status" value="1"/>
</dbReference>
<dbReference type="Gene3D" id="2.170.220.10">
    <property type="match status" value="1"/>
</dbReference>
<evidence type="ECO:0000256" key="10">
    <source>
        <dbReference type="RuleBase" id="RU363039"/>
    </source>
</evidence>
<dbReference type="InterPro" id="IPR014758">
    <property type="entry name" value="Met-tRNA_synth"/>
</dbReference>
<dbReference type="PRINTS" id="PR01041">
    <property type="entry name" value="TRNASYNTHMET"/>
</dbReference>
<dbReference type="EC" id="6.1.1.10" evidence="1"/>
<dbReference type="Gene3D" id="3.40.50.620">
    <property type="entry name" value="HUPs"/>
    <property type="match status" value="1"/>
</dbReference>
<dbReference type="AlphaFoldDB" id="A0A0A1XJZ0"/>
<reference evidence="13" key="2">
    <citation type="journal article" date="2015" name="Gigascience">
        <title>Reconstructing a comprehensive transcriptome assembly of a white-pupal translocated strain of the pest fruit fly Bactrocera cucurbitae.</title>
        <authorList>
            <person name="Sim S.B."/>
            <person name="Calla B."/>
            <person name="Hall B."/>
            <person name="DeRego T."/>
            <person name="Geib S.M."/>
        </authorList>
    </citation>
    <scope>NUCLEOTIDE SEQUENCE</scope>
</reference>
<organism evidence="13">
    <name type="scientific">Zeugodacus cucurbitae</name>
    <name type="common">Melon fruit fly</name>
    <name type="synonym">Bactrocera cucurbitae</name>
    <dbReference type="NCBI Taxonomy" id="28588"/>
    <lineage>
        <taxon>Eukaryota</taxon>
        <taxon>Metazoa</taxon>
        <taxon>Ecdysozoa</taxon>
        <taxon>Arthropoda</taxon>
        <taxon>Hexapoda</taxon>
        <taxon>Insecta</taxon>
        <taxon>Pterygota</taxon>
        <taxon>Neoptera</taxon>
        <taxon>Endopterygota</taxon>
        <taxon>Diptera</taxon>
        <taxon>Brachycera</taxon>
        <taxon>Muscomorpha</taxon>
        <taxon>Tephritoidea</taxon>
        <taxon>Tephritidae</taxon>
        <taxon>Zeugodacus</taxon>
        <taxon>Zeugodacus</taxon>
    </lineage>
</organism>
<evidence type="ECO:0000256" key="2">
    <source>
        <dbReference type="ARBA" id="ARBA00022598"/>
    </source>
</evidence>
<dbReference type="InterPro" id="IPR023457">
    <property type="entry name" value="Met-tRNA_synth_2"/>
</dbReference>
<reference evidence="13" key="1">
    <citation type="submission" date="2014-11" db="EMBL/GenBank/DDBJ databases">
        <authorList>
            <person name="Geib S."/>
        </authorList>
    </citation>
    <scope>NUCLEOTIDE SEQUENCE</scope>
</reference>
<evidence type="ECO:0000259" key="12">
    <source>
        <dbReference type="Pfam" id="PF09334"/>
    </source>
</evidence>
<keyword evidence="2 10" id="KW-0436">Ligase</keyword>
<dbReference type="GO" id="GO:0005739">
    <property type="term" value="C:mitochondrion"/>
    <property type="evidence" value="ECO:0007669"/>
    <property type="project" value="UniProtKB-ARBA"/>
</dbReference>
<dbReference type="SUPFAM" id="SSF52374">
    <property type="entry name" value="Nucleotidylyl transferase"/>
    <property type="match status" value="1"/>
</dbReference>
<gene>
    <name evidence="13" type="primary">Aats-met</name>
    <name evidence="13" type="ORF">g.12181</name>
</gene>
<dbReference type="InterPro" id="IPR015413">
    <property type="entry name" value="Methionyl/Leucyl_tRNA_Synth"/>
</dbReference>
<dbReference type="EMBL" id="GBXI01002598">
    <property type="protein sequence ID" value="JAD11694.1"/>
    <property type="molecule type" value="Transcribed_RNA"/>
</dbReference>
<dbReference type="InterPro" id="IPR014729">
    <property type="entry name" value="Rossmann-like_a/b/a_fold"/>
</dbReference>
<feature type="domain" description="Methionyl/Leucyl tRNA synthetase" evidence="12">
    <location>
        <begin position="21"/>
        <end position="380"/>
    </location>
</feature>
<protein>
    <recommendedName>
        <fullName evidence="7">Methionine--tRNA ligase, mitochondrial</fullName>
        <ecNumber evidence="1">6.1.1.10</ecNumber>
    </recommendedName>
    <alternativeName>
        <fullName evidence="8">Mitochondrial methionyl-tRNA synthetase</fullName>
    </alternativeName>
</protein>
<dbReference type="Pfam" id="PF09334">
    <property type="entry name" value="tRNA-synt_1g"/>
    <property type="match status" value="1"/>
</dbReference>
<dbReference type="GO" id="GO:0005524">
    <property type="term" value="F:ATP binding"/>
    <property type="evidence" value="ECO:0007669"/>
    <property type="project" value="UniProtKB-KW"/>
</dbReference>
<comment type="catalytic activity">
    <reaction evidence="9">
        <text>tRNA(Met) + L-methionine + ATP = L-methionyl-tRNA(Met) + AMP + diphosphate</text>
        <dbReference type="Rhea" id="RHEA:13481"/>
        <dbReference type="Rhea" id="RHEA-COMP:9667"/>
        <dbReference type="Rhea" id="RHEA-COMP:9698"/>
        <dbReference type="ChEBI" id="CHEBI:30616"/>
        <dbReference type="ChEBI" id="CHEBI:33019"/>
        <dbReference type="ChEBI" id="CHEBI:57844"/>
        <dbReference type="ChEBI" id="CHEBI:78442"/>
        <dbReference type="ChEBI" id="CHEBI:78530"/>
        <dbReference type="ChEBI" id="CHEBI:456215"/>
        <dbReference type="EC" id="6.1.1.10"/>
    </reaction>
</comment>
<evidence type="ECO:0000256" key="4">
    <source>
        <dbReference type="ARBA" id="ARBA00022840"/>
    </source>
</evidence>
<keyword evidence="6 10" id="KW-0030">Aminoacyl-tRNA synthetase</keyword>
<dbReference type="PANTHER" id="PTHR43326">
    <property type="entry name" value="METHIONYL-TRNA SYNTHETASE"/>
    <property type="match status" value="1"/>
</dbReference>
<dbReference type="GO" id="GO:0004825">
    <property type="term" value="F:methionine-tRNA ligase activity"/>
    <property type="evidence" value="ECO:0007669"/>
    <property type="project" value="UniProtKB-EC"/>
</dbReference>
<evidence type="ECO:0000256" key="11">
    <source>
        <dbReference type="SAM" id="MobiDB-lite"/>
    </source>
</evidence>
<dbReference type="FunFam" id="2.170.220.10:FF:000001">
    <property type="entry name" value="methionine--tRNA ligase, mitochondrial"/>
    <property type="match status" value="1"/>
</dbReference>
<keyword evidence="5 10" id="KW-0648">Protein biosynthesis</keyword>
<proteinExistence type="inferred from homology"/>
<dbReference type="Gene3D" id="1.10.730.10">
    <property type="entry name" value="Isoleucyl-tRNA Synthetase, Domain 1"/>
    <property type="match status" value="1"/>
</dbReference>
<keyword evidence="3 10" id="KW-0547">Nucleotide-binding</keyword>
<dbReference type="SUPFAM" id="SSF47323">
    <property type="entry name" value="Anticodon-binding domain of a subclass of class I aminoacyl-tRNA synthetases"/>
    <property type="match status" value="1"/>
</dbReference>
<dbReference type="InterPro" id="IPR033911">
    <property type="entry name" value="MetRS_core"/>
</dbReference>
<evidence type="ECO:0000256" key="6">
    <source>
        <dbReference type="ARBA" id="ARBA00023146"/>
    </source>
</evidence>
<feature type="region of interest" description="Disordered" evidence="11">
    <location>
        <begin position="572"/>
        <end position="603"/>
    </location>
</feature>
<evidence type="ECO:0000256" key="7">
    <source>
        <dbReference type="ARBA" id="ARBA00026124"/>
    </source>
</evidence>
<comment type="similarity">
    <text evidence="10">Belongs to the class-I aminoacyl-tRNA synthetase family.</text>
</comment>
<evidence type="ECO:0000256" key="1">
    <source>
        <dbReference type="ARBA" id="ARBA00012838"/>
    </source>
</evidence>